<dbReference type="GO" id="GO:0045127">
    <property type="term" value="F:N-acetylglucosamine kinase activity"/>
    <property type="evidence" value="ECO:0007669"/>
    <property type="project" value="UniProtKB-EC"/>
</dbReference>
<evidence type="ECO:0000313" key="10">
    <source>
        <dbReference type="EMBL" id="AVX05382.1"/>
    </source>
</evidence>
<name>A0A2R4MH85_9HYPH</name>
<organism evidence="10 11">
    <name type="scientific">Maritalea myrionectae</name>
    <dbReference type="NCBI Taxonomy" id="454601"/>
    <lineage>
        <taxon>Bacteria</taxon>
        <taxon>Pseudomonadati</taxon>
        <taxon>Pseudomonadota</taxon>
        <taxon>Alphaproteobacteria</taxon>
        <taxon>Hyphomicrobiales</taxon>
        <taxon>Devosiaceae</taxon>
        <taxon>Maritalea</taxon>
    </lineage>
</organism>
<dbReference type="Gene3D" id="3.30.420.40">
    <property type="match status" value="2"/>
</dbReference>
<evidence type="ECO:0000256" key="6">
    <source>
        <dbReference type="ARBA" id="ARBA00022833"/>
    </source>
</evidence>
<keyword evidence="2" id="KW-0808">Transferase</keyword>
<evidence type="ECO:0000256" key="7">
    <source>
        <dbReference type="ARBA" id="ARBA00022840"/>
    </source>
</evidence>
<sequence>MPVCFDIGGTNIRCGWPVALGDVPIAAQCPTPRDSLDEFIDAMASMVAKAPAAQCDFVAISIAGFANPETGALTIANIECLKGVDLATKLEQRVNIPVLVANDADCLALAEAKAGVAQGSGNVLAIVLGTGVGGGIVINGEIVTGYGGISGEWGHGPVVDPTAGGLVEDMGYFQCGCGQKGCLDTVGGARGIENVHQALTGEAIDAETVLERWRAGDEKATKSIEVSAEMVARVLSTFINALGPSCVPVGGGLAHAQDLIAHIDKRVRTMVLSNYEQPLVVPAQHLKNAGLVGASFLRPPESKMRGVA</sequence>
<dbReference type="KEGG" id="mmyr:MXMO3_02872"/>
<dbReference type="InterPro" id="IPR049874">
    <property type="entry name" value="ROK_cs"/>
</dbReference>
<dbReference type="STRING" id="1122213.GCA_000423365_00506"/>
<dbReference type="SUPFAM" id="SSF53067">
    <property type="entry name" value="Actin-like ATPase domain"/>
    <property type="match status" value="1"/>
</dbReference>
<keyword evidence="7" id="KW-0067">ATP-binding</keyword>
<keyword evidence="4" id="KW-0547">Nucleotide-binding</keyword>
<reference evidence="10 11" key="1">
    <citation type="submission" date="2017-05" db="EMBL/GenBank/DDBJ databases">
        <title>Genome Analysis of Maritalea myrionectae HL2708#5.</title>
        <authorList>
            <consortium name="Cotde Inc.-PKNU"/>
            <person name="Jang D."/>
            <person name="Oh H.-M."/>
        </authorList>
    </citation>
    <scope>NUCLEOTIDE SEQUENCE [LARGE SCALE GENOMIC DNA]</scope>
    <source>
        <strain evidence="10 11">HL2708#5</strain>
    </source>
</reference>
<dbReference type="InterPro" id="IPR000600">
    <property type="entry name" value="ROK"/>
</dbReference>
<dbReference type="GO" id="GO:0005524">
    <property type="term" value="F:ATP binding"/>
    <property type="evidence" value="ECO:0007669"/>
    <property type="project" value="UniProtKB-KW"/>
</dbReference>
<keyword evidence="8" id="KW-0119">Carbohydrate metabolism</keyword>
<gene>
    <name evidence="10" type="ORF">MXMO3_02872</name>
</gene>
<keyword evidence="11" id="KW-1185">Reference proteome</keyword>
<evidence type="ECO:0000256" key="3">
    <source>
        <dbReference type="ARBA" id="ARBA00022723"/>
    </source>
</evidence>
<dbReference type="InterPro" id="IPR043129">
    <property type="entry name" value="ATPase_NBD"/>
</dbReference>
<evidence type="ECO:0000256" key="8">
    <source>
        <dbReference type="ARBA" id="ARBA00023277"/>
    </source>
</evidence>
<dbReference type="PANTHER" id="PTHR18964:SF162">
    <property type="entry name" value="N-ACETYL-D-GLUCOSAMINE KINASE"/>
    <property type="match status" value="1"/>
</dbReference>
<keyword evidence="3" id="KW-0479">Metal-binding</keyword>
<evidence type="ECO:0000256" key="9">
    <source>
        <dbReference type="ARBA" id="ARBA00049065"/>
    </source>
</evidence>
<dbReference type="Proteomes" id="UP000258927">
    <property type="component" value="Chromosome"/>
</dbReference>
<dbReference type="PANTHER" id="PTHR18964">
    <property type="entry name" value="ROK (REPRESSOR, ORF, KINASE) FAMILY"/>
    <property type="match status" value="1"/>
</dbReference>
<protein>
    <recommendedName>
        <fullName evidence="1">N-acetylglucosamine kinase</fullName>
        <ecNumber evidence="1">2.7.1.59</ecNumber>
    </recommendedName>
</protein>
<keyword evidence="6" id="KW-0862">Zinc</keyword>
<evidence type="ECO:0000256" key="2">
    <source>
        <dbReference type="ARBA" id="ARBA00022679"/>
    </source>
</evidence>
<keyword evidence="5 10" id="KW-0418">Kinase</keyword>
<dbReference type="PROSITE" id="PS01125">
    <property type="entry name" value="ROK"/>
    <property type="match status" value="1"/>
</dbReference>
<comment type="catalytic activity">
    <reaction evidence="9">
        <text>N-acetyl-D-glucosamine + ATP = N-acetyl-D-glucosamine 6-phosphate + ADP + H(+)</text>
        <dbReference type="Rhea" id="RHEA:17417"/>
        <dbReference type="ChEBI" id="CHEBI:15378"/>
        <dbReference type="ChEBI" id="CHEBI:30616"/>
        <dbReference type="ChEBI" id="CHEBI:57513"/>
        <dbReference type="ChEBI" id="CHEBI:456216"/>
        <dbReference type="ChEBI" id="CHEBI:506227"/>
        <dbReference type="EC" id="2.7.1.59"/>
    </reaction>
</comment>
<evidence type="ECO:0000313" key="11">
    <source>
        <dbReference type="Proteomes" id="UP000258927"/>
    </source>
</evidence>
<evidence type="ECO:0000256" key="1">
    <source>
        <dbReference type="ARBA" id="ARBA00012122"/>
    </source>
</evidence>
<dbReference type="AlphaFoldDB" id="A0A2R4MH85"/>
<dbReference type="RefSeq" id="WP_117396294.1">
    <property type="nucleotide sequence ID" value="NZ_CP021330.1"/>
</dbReference>
<dbReference type="Pfam" id="PF00480">
    <property type="entry name" value="ROK"/>
    <property type="match status" value="1"/>
</dbReference>
<dbReference type="EMBL" id="CP021330">
    <property type="protein sequence ID" value="AVX05382.1"/>
    <property type="molecule type" value="Genomic_DNA"/>
</dbReference>
<evidence type="ECO:0000256" key="5">
    <source>
        <dbReference type="ARBA" id="ARBA00022777"/>
    </source>
</evidence>
<accession>A0A2R4MH85</accession>
<evidence type="ECO:0000256" key="4">
    <source>
        <dbReference type="ARBA" id="ARBA00022741"/>
    </source>
</evidence>
<dbReference type="GO" id="GO:0046872">
    <property type="term" value="F:metal ion binding"/>
    <property type="evidence" value="ECO:0007669"/>
    <property type="project" value="UniProtKB-KW"/>
</dbReference>
<dbReference type="EC" id="2.7.1.59" evidence="1"/>
<proteinExistence type="predicted"/>